<gene>
    <name evidence="1" type="ORF">RPERSI_LOCUS8484</name>
</gene>
<proteinExistence type="predicted"/>
<feature type="non-terminal residue" evidence="1">
    <location>
        <position position="406"/>
    </location>
</feature>
<dbReference type="EMBL" id="CAJVQC010015371">
    <property type="protein sequence ID" value="CAG8666313.1"/>
    <property type="molecule type" value="Genomic_DNA"/>
</dbReference>
<comment type="caution">
    <text evidence="1">The sequence shown here is derived from an EMBL/GenBank/DDBJ whole genome shotgun (WGS) entry which is preliminary data.</text>
</comment>
<evidence type="ECO:0000313" key="2">
    <source>
        <dbReference type="Proteomes" id="UP000789920"/>
    </source>
</evidence>
<accession>A0ACA9NNL4</accession>
<organism evidence="1 2">
    <name type="scientific">Racocetra persica</name>
    <dbReference type="NCBI Taxonomy" id="160502"/>
    <lineage>
        <taxon>Eukaryota</taxon>
        <taxon>Fungi</taxon>
        <taxon>Fungi incertae sedis</taxon>
        <taxon>Mucoromycota</taxon>
        <taxon>Glomeromycotina</taxon>
        <taxon>Glomeromycetes</taxon>
        <taxon>Diversisporales</taxon>
        <taxon>Gigasporaceae</taxon>
        <taxon>Racocetra</taxon>
    </lineage>
</organism>
<name>A0ACA9NNL4_9GLOM</name>
<evidence type="ECO:0000313" key="1">
    <source>
        <dbReference type="EMBL" id="CAG8666313.1"/>
    </source>
</evidence>
<reference evidence="1" key="1">
    <citation type="submission" date="2021-06" db="EMBL/GenBank/DDBJ databases">
        <authorList>
            <person name="Kallberg Y."/>
            <person name="Tangrot J."/>
            <person name="Rosling A."/>
        </authorList>
    </citation>
    <scope>NUCLEOTIDE SEQUENCE</scope>
    <source>
        <strain evidence="1">MA461A</strain>
    </source>
</reference>
<sequence>FSQREQAEKNLKKLLEEIASENDELSSKAQVMLRDFDIIIKNLAAERYWNSTKVNEEREKTRLEEIISNEKEKQHFFKLKSNIAMEHDIASNLFQIQIQNRFKRYNDSSKQNDSKKRIKIDDYFPVRSITPQTNISTVDLNPDDSCVSFVSHDISCESYEQSICADEDDKFKSMISWKSHDNILDMQMDFEEKDELTEDEFEKRLADTDIVDISSSNPSSVNKVVFNKLKKTAQSQPPPRINVDGLRKWIQKNYARELTITMSNLRSTTTIENFNTEQTDFIKRNTYTATIVSPDFELLKFSFPNLFISRWNDNEVPSSKWCNEIVYGDENAFARNADGILFNYENTSQEFLLFENVSSPLKTKNPKYKGDLLKCFQNSVDAICKTFWNGDGDVELAKKYYVLAYV</sequence>
<dbReference type="Proteomes" id="UP000789920">
    <property type="component" value="Unassembled WGS sequence"/>
</dbReference>
<feature type="non-terminal residue" evidence="1">
    <location>
        <position position="1"/>
    </location>
</feature>
<keyword evidence="2" id="KW-1185">Reference proteome</keyword>
<protein>
    <submittedName>
        <fullName evidence="1">29041_t:CDS:1</fullName>
    </submittedName>
</protein>